<protein>
    <recommendedName>
        <fullName evidence="16">Fibronectin type-III domain-containing protein</fullName>
    </recommendedName>
</protein>
<reference evidence="17 18" key="1">
    <citation type="submission" date="2015-09" db="EMBL/GenBank/DDBJ databases">
        <title>Draft genome sequence of Hydrogenibacillus schlegelii DSM 2000.</title>
        <authorList>
            <person name="Hemp J."/>
        </authorList>
    </citation>
    <scope>NUCLEOTIDE SEQUENCE [LARGE SCALE GENOMIC DNA]</scope>
    <source>
        <strain evidence="17 18">MA 48</strain>
    </source>
</reference>
<keyword evidence="2" id="KW-1003">Cell membrane</keyword>
<keyword evidence="7" id="KW-0378">Hydrolase</keyword>
<comment type="subcellular location">
    <subcellularLocation>
        <location evidence="1">Cell membrane</location>
    </subcellularLocation>
</comment>
<dbReference type="InterPro" id="IPR001264">
    <property type="entry name" value="Glyco_trans_51"/>
</dbReference>
<dbReference type="Pfam" id="PF00912">
    <property type="entry name" value="Transgly"/>
    <property type="match status" value="1"/>
</dbReference>
<dbReference type="Gene3D" id="1.10.3810.10">
    <property type="entry name" value="Biosynthetic peptidoglycan transglycosylase-like"/>
    <property type="match status" value="1"/>
</dbReference>
<dbReference type="GO" id="GO:0006508">
    <property type="term" value="P:proteolysis"/>
    <property type="evidence" value="ECO:0007669"/>
    <property type="project" value="UniProtKB-KW"/>
</dbReference>
<evidence type="ECO:0000256" key="3">
    <source>
        <dbReference type="ARBA" id="ARBA00022645"/>
    </source>
</evidence>
<feature type="region of interest" description="Disordered" evidence="15">
    <location>
        <begin position="810"/>
        <end position="830"/>
    </location>
</feature>
<dbReference type="PROSITE" id="PS50853">
    <property type="entry name" value="FN3"/>
    <property type="match status" value="2"/>
</dbReference>
<keyword evidence="12" id="KW-0961">Cell wall biogenesis/degradation</keyword>
<dbReference type="InterPro" id="IPR013783">
    <property type="entry name" value="Ig-like_fold"/>
</dbReference>
<feature type="region of interest" description="Disordered" evidence="15">
    <location>
        <begin position="900"/>
        <end position="925"/>
    </location>
</feature>
<dbReference type="SUPFAM" id="SSF53955">
    <property type="entry name" value="Lysozyme-like"/>
    <property type="match status" value="1"/>
</dbReference>
<dbReference type="InterPro" id="IPR003961">
    <property type="entry name" value="FN3_dom"/>
</dbReference>
<evidence type="ECO:0000256" key="9">
    <source>
        <dbReference type="ARBA" id="ARBA00022984"/>
    </source>
</evidence>
<evidence type="ECO:0000256" key="7">
    <source>
        <dbReference type="ARBA" id="ARBA00022801"/>
    </source>
</evidence>
<dbReference type="InterPro" id="IPR023346">
    <property type="entry name" value="Lysozyme-like_dom_sf"/>
</dbReference>
<dbReference type="AlphaFoldDB" id="A0A179IR65"/>
<keyword evidence="10" id="KW-0472">Membrane</keyword>
<dbReference type="GO" id="GO:0008658">
    <property type="term" value="F:penicillin binding"/>
    <property type="evidence" value="ECO:0007669"/>
    <property type="project" value="InterPro"/>
</dbReference>
<evidence type="ECO:0000256" key="13">
    <source>
        <dbReference type="ARBA" id="ARBA00034000"/>
    </source>
</evidence>
<keyword evidence="9" id="KW-0573">Peptidoglycan synthesis</keyword>
<feature type="domain" description="Fibronectin type-III" evidence="16">
    <location>
        <begin position="821"/>
        <end position="915"/>
    </location>
</feature>
<dbReference type="Gene3D" id="2.60.40.10">
    <property type="entry name" value="Immunoglobulins"/>
    <property type="match status" value="2"/>
</dbReference>
<dbReference type="SUPFAM" id="SSF49265">
    <property type="entry name" value="Fibronectin type III"/>
    <property type="match status" value="1"/>
</dbReference>
<evidence type="ECO:0000259" key="16">
    <source>
        <dbReference type="PROSITE" id="PS50853"/>
    </source>
</evidence>
<evidence type="ECO:0000256" key="2">
    <source>
        <dbReference type="ARBA" id="ARBA00022475"/>
    </source>
</evidence>
<dbReference type="GO" id="GO:0071555">
    <property type="term" value="P:cell wall organization"/>
    <property type="evidence" value="ECO:0007669"/>
    <property type="project" value="UniProtKB-KW"/>
</dbReference>
<evidence type="ECO:0000256" key="10">
    <source>
        <dbReference type="ARBA" id="ARBA00023136"/>
    </source>
</evidence>
<keyword evidence="6" id="KW-0808">Transferase</keyword>
<keyword evidence="18" id="KW-1185">Reference proteome</keyword>
<feature type="compositionally biased region" description="Gly residues" evidence="15">
    <location>
        <begin position="1023"/>
        <end position="1035"/>
    </location>
</feature>
<evidence type="ECO:0000256" key="15">
    <source>
        <dbReference type="SAM" id="MobiDB-lite"/>
    </source>
</evidence>
<evidence type="ECO:0000256" key="12">
    <source>
        <dbReference type="ARBA" id="ARBA00023316"/>
    </source>
</evidence>
<dbReference type="InterPro" id="IPR036950">
    <property type="entry name" value="PBP_transglycosylase"/>
</dbReference>
<gene>
    <name evidence="17" type="ORF">SA87_07470</name>
</gene>
<dbReference type="Gene3D" id="3.40.710.10">
    <property type="entry name" value="DD-peptidase/beta-lactamase superfamily"/>
    <property type="match status" value="1"/>
</dbReference>
<dbReference type="Proteomes" id="UP000243024">
    <property type="component" value="Unassembled WGS sequence"/>
</dbReference>
<name>A0A179IR65_HYDSH</name>
<comment type="catalytic activity">
    <reaction evidence="13">
        <text>Preferential cleavage: (Ac)2-L-Lys-D-Ala-|-D-Ala. Also transpeptidation of peptidyl-alanyl moieties that are N-acyl substituents of D-alanine.</text>
        <dbReference type="EC" id="3.4.16.4"/>
    </reaction>
</comment>
<evidence type="ECO:0000256" key="6">
    <source>
        <dbReference type="ARBA" id="ARBA00022679"/>
    </source>
</evidence>
<evidence type="ECO:0000256" key="4">
    <source>
        <dbReference type="ARBA" id="ARBA00022670"/>
    </source>
</evidence>
<dbReference type="EMBL" id="JXBB01000011">
    <property type="protein sequence ID" value="OAR04815.1"/>
    <property type="molecule type" value="Genomic_DNA"/>
</dbReference>
<dbReference type="SUPFAM" id="SSF56601">
    <property type="entry name" value="beta-lactamase/transpeptidase-like"/>
    <property type="match status" value="1"/>
</dbReference>
<comment type="catalytic activity">
    <reaction evidence="14">
        <text>[GlcNAc-(1-&gt;4)-Mur2Ac(oyl-L-Ala-gamma-D-Glu-L-Lys-D-Ala-D-Ala)](n)-di-trans,octa-cis-undecaprenyl diphosphate + beta-D-GlcNAc-(1-&gt;4)-Mur2Ac(oyl-L-Ala-gamma-D-Glu-L-Lys-D-Ala-D-Ala)-di-trans,octa-cis-undecaprenyl diphosphate = [GlcNAc-(1-&gt;4)-Mur2Ac(oyl-L-Ala-gamma-D-Glu-L-Lys-D-Ala-D-Ala)](n+1)-di-trans,octa-cis-undecaprenyl diphosphate + di-trans,octa-cis-undecaprenyl diphosphate + H(+)</text>
        <dbReference type="Rhea" id="RHEA:23708"/>
        <dbReference type="Rhea" id="RHEA-COMP:9602"/>
        <dbReference type="Rhea" id="RHEA-COMP:9603"/>
        <dbReference type="ChEBI" id="CHEBI:15378"/>
        <dbReference type="ChEBI" id="CHEBI:58405"/>
        <dbReference type="ChEBI" id="CHEBI:60033"/>
        <dbReference type="ChEBI" id="CHEBI:78435"/>
        <dbReference type="EC" id="2.4.99.28"/>
    </reaction>
</comment>
<evidence type="ECO:0000256" key="1">
    <source>
        <dbReference type="ARBA" id="ARBA00004236"/>
    </source>
</evidence>
<keyword evidence="4" id="KW-0645">Protease</keyword>
<organism evidence="17 18">
    <name type="scientific">Hydrogenibacillus schlegelii</name>
    <name type="common">Bacillus schlegelii</name>
    <dbReference type="NCBI Taxonomy" id="1484"/>
    <lineage>
        <taxon>Bacteria</taxon>
        <taxon>Bacillati</taxon>
        <taxon>Bacillota</taxon>
        <taxon>Bacilli</taxon>
        <taxon>Bacillales</taxon>
        <taxon>Bacillales Family X. Incertae Sedis</taxon>
        <taxon>Hydrogenibacillus</taxon>
    </lineage>
</organism>
<dbReference type="Pfam" id="PF00905">
    <property type="entry name" value="Transpeptidase"/>
    <property type="match status" value="1"/>
</dbReference>
<dbReference type="RefSeq" id="WP_066199584.1">
    <property type="nucleotide sequence ID" value="NZ_CBCSAS010000006.1"/>
</dbReference>
<dbReference type="PANTHER" id="PTHR32282">
    <property type="entry name" value="BINDING PROTEIN TRANSPEPTIDASE, PUTATIVE-RELATED"/>
    <property type="match status" value="1"/>
</dbReference>
<feature type="domain" description="Fibronectin type-III" evidence="16">
    <location>
        <begin position="919"/>
        <end position="1014"/>
    </location>
</feature>
<feature type="region of interest" description="Disordered" evidence="15">
    <location>
        <begin position="1002"/>
        <end position="1087"/>
    </location>
</feature>
<dbReference type="InterPro" id="IPR001460">
    <property type="entry name" value="PCN-bd_Tpept"/>
</dbReference>
<evidence type="ECO:0000313" key="17">
    <source>
        <dbReference type="EMBL" id="OAR04815.1"/>
    </source>
</evidence>
<dbReference type="GO" id="GO:0008955">
    <property type="term" value="F:peptidoglycan glycosyltransferase activity"/>
    <property type="evidence" value="ECO:0007669"/>
    <property type="project" value="UniProtKB-EC"/>
</dbReference>
<dbReference type="GO" id="GO:0030288">
    <property type="term" value="C:outer membrane-bounded periplasmic space"/>
    <property type="evidence" value="ECO:0007669"/>
    <property type="project" value="TreeGrafter"/>
</dbReference>
<keyword evidence="8" id="KW-0133">Cell shape</keyword>
<dbReference type="PANTHER" id="PTHR32282:SF11">
    <property type="entry name" value="PENICILLIN-BINDING PROTEIN 1B"/>
    <property type="match status" value="1"/>
</dbReference>
<dbReference type="OrthoDB" id="9766909at2"/>
<keyword evidence="5" id="KW-0328">Glycosyltransferase</keyword>
<dbReference type="STRING" id="1484.SA87_07470"/>
<keyword evidence="11" id="KW-0511">Multifunctional enzyme</keyword>
<evidence type="ECO:0000256" key="5">
    <source>
        <dbReference type="ARBA" id="ARBA00022676"/>
    </source>
</evidence>
<dbReference type="GO" id="GO:0009252">
    <property type="term" value="P:peptidoglycan biosynthetic process"/>
    <property type="evidence" value="ECO:0007669"/>
    <property type="project" value="UniProtKB-KW"/>
</dbReference>
<accession>A0A179IR65</accession>
<evidence type="ECO:0000256" key="14">
    <source>
        <dbReference type="ARBA" id="ARBA00049902"/>
    </source>
</evidence>
<dbReference type="GO" id="GO:0005886">
    <property type="term" value="C:plasma membrane"/>
    <property type="evidence" value="ECO:0007669"/>
    <property type="project" value="UniProtKB-SubCell"/>
</dbReference>
<dbReference type="GO" id="GO:0008360">
    <property type="term" value="P:regulation of cell shape"/>
    <property type="evidence" value="ECO:0007669"/>
    <property type="project" value="UniProtKB-KW"/>
</dbReference>
<dbReference type="InterPro" id="IPR050396">
    <property type="entry name" value="Glycosyltr_51/Transpeptidase"/>
</dbReference>
<evidence type="ECO:0000256" key="11">
    <source>
        <dbReference type="ARBA" id="ARBA00023268"/>
    </source>
</evidence>
<dbReference type="CDD" id="cd00063">
    <property type="entry name" value="FN3"/>
    <property type="match status" value="2"/>
</dbReference>
<evidence type="ECO:0000313" key="18">
    <source>
        <dbReference type="Proteomes" id="UP000243024"/>
    </source>
</evidence>
<dbReference type="InterPro" id="IPR012338">
    <property type="entry name" value="Beta-lactam/transpept-like"/>
</dbReference>
<dbReference type="SMART" id="SM00060">
    <property type="entry name" value="FN3"/>
    <property type="match status" value="2"/>
</dbReference>
<comment type="caution">
    <text evidence="17">The sequence shown here is derived from an EMBL/GenBank/DDBJ whole genome shotgun (WGS) entry which is preliminary data.</text>
</comment>
<keyword evidence="3" id="KW-0121">Carboxypeptidase</keyword>
<dbReference type="GO" id="GO:0009002">
    <property type="term" value="F:serine-type D-Ala-D-Ala carboxypeptidase activity"/>
    <property type="evidence" value="ECO:0007669"/>
    <property type="project" value="UniProtKB-EC"/>
</dbReference>
<sequence>MAAERSKKKTPAGSLMPALRLLLLAFVGLAFLAAGTVLGFIASVLKDQRVLSYDDIKQAIAPEAFSSFAYYRDGTLIGRLPGAEYLQYVTLDQISPYVIQALISTEDKGFYRHPGVSLRGTMRAILQQITGSDVQTGGSTLTQQLVKQTLLEDLYREELSGKVKGDALKRLKYRRKLNEILLALRVERVLTKDQILEAYLNRVYFGKSKDGTNLYGIQAAAKGYFGIDAKDLNLAQAAYLVGMLQGPAKYLPYNDETYRDGLERMKLVLGEMEKDGKITPAERETALAFDIRAHLVQRSDTAYARSPYLLYAIIDAAAEALAEDDLRAQGIDPDRRDDPDVRPLWQELLEKRERDVLTKGYHITTTIDKTLFDAFEAIARDDNNFWTNPPAYTAANGKRVDHPVQQVGAVLIDNRTGAILAFIGGRDFKKSKINFAFEPRSPGSAAKPVLAYAPALEEGVLLSPDVFVDDAPIVLADGGKEFAPANYDRRFHGLVPARQALAQSYNIPAIKLSLAVGLPKVIDYGRRMGLQHLVPGDEHSATAAIGGLAHGTSVAELTQAYSVFPNGGKLIPSYMIERIADGQGRTIYQHERREIPVLSEETAYLMNDMLTSVMTSGTGASIRQAMERAHGRRALAGKTGTSDNYEDIWFVGYTPTLTLGVWTGFEVKGMKLGGYPPKNARTLWPILMNKVLELKPELSPKDAAFPKAKEIVQMSACVVSGKLPTDACREGGWVKTIAFNKKYLPTVPDDRVQKARIVVVNGKNYIALDSTPDDLVLKKVLIKRDPIRIPKNPRPGVSYTVPDADLTLPTELDPRKLLPDPPSAPKGLTASYDDATRTVTLSWQPNPEGDIAGYRIYRRTLTGMEHVGSVMSHLPTTFSESLGDPFVVYTVTAVDIGGRESPPAQDVSPFGAPADVRKAPSPPKGLKAVRTDTGVVLTWDPNPERERVERYHIYYAPDKEGPFERIGTTDTPYFEVLTFADDGYYAVSAENALGESDRSIAVQPKPKNGQAPPPSPVLPGDQNGAGEGGGNGTDGTGAPANESPPKNDKGPTGLISPDGGVTASPVGSVPLSTPMDKKKKKDSPDRP</sequence>
<dbReference type="InterPro" id="IPR036116">
    <property type="entry name" value="FN3_sf"/>
</dbReference>
<proteinExistence type="predicted"/>
<evidence type="ECO:0000256" key="8">
    <source>
        <dbReference type="ARBA" id="ARBA00022960"/>
    </source>
</evidence>